<comment type="caution">
    <text evidence="3">The sequence shown here is derived from an EMBL/GenBank/DDBJ whole genome shotgun (WGS) entry which is preliminary data.</text>
</comment>
<accession>A0ABU0I2P1</accession>
<feature type="transmembrane region" description="Helical" evidence="2">
    <location>
        <begin position="61"/>
        <end position="80"/>
    </location>
</feature>
<evidence type="ECO:0000256" key="1">
    <source>
        <dbReference type="SAM" id="MobiDB-lite"/>
    </source>
</evidence>
<dbReference type="RefSeq" id="WP_238201766.1">
    <property type="nucleotide sequence ID" value="NZ_BPQE01000005.1"/>
</dbReference>
<sequence length="172" mass="18260">MTEGRPPNRAGMLAAILAALALRRSGIVPHRPSAPQDRPARDGDPAGEGHETRDVNVRNTILVMAGLALAAAAVIGGMAFTMRAVAARQRADLPALTPQQTQTLVPPPPNLQANPYADLDKARAASRARLDGYAYLDPARSRARIPLDRAMQLAIGRSLDGEDRGDLHRAAP</sequence>
<keyword evidence="2" id="KW-0812">Transmembrane</keyword>
<name>A0ABU0I2P1_9HYPH</name>
<reference evidence="3 4" key="1">
    <citation type="submission" date="2023-07" db="EMBL/GenBank/DDBJ databases">
        <title>Genomic Encyclopedia of Type Strains, Phase IV (KMG-IV): sequencing the most valuable type-strain genomes for metagenomic binning, comparative biology and taxonomic classification.</title>
        <authorList>
            <person name="Goeker M."/>
        </authorList>
    </citation>
    <scope>NUCLEOTIDE SEQUENCE [LARGE SCALE GENOMIC DNA]</scope>
    <source>
        <strain evidence="3 4">DSM 19013</strain>
    </source>
</reference>
<proteinExistence type="predicted"/>
<keyword evidence="2" id="KW-1133">Transmembrane helix</keyword>
<keyword evidence="4" id="KW-1185">Reference proteome</keyword>
<evidence type="ECO:0000313" key="4">
    <source>
        <dbReference type="Proteomes" id="UP001231124"/>
    </source>
</evidence>
<dbReference type="EMBL" id="JAUSVP010000007">
    <property type="protein sequence ID" value="MDQ0448180.1"/>
    <property type="molecule type" value="Genomic_DNA"/>
</dbReference>
<protein>
    <submittedName>
        <fullName evidence="3">Uncharacterized protein</fullName>
    </submittedName>
</protein>
<evidence type="ECO:0000256" key="2">
    <source>
        <dbReference type="SAM" id="Phobius"/>
    </source>
</evidence>
<feature type="compositionally biased region" description="Basic and acidic residues" evidence="1">
    <location>
        <begin position="38"/>
        <end position="53"/>
    </location>
</feature>
<feature type="region of interest" description="Disordered" evidence="1">
    <location>
        <begin position="28"/>
        <end position="53"/>
    </location>
</feature>
<gene>
    <name evidence="3" type="ORF">QO012_002688</name>
</gene>
<organism evidence="3 4">
    <name type="scientific">Methylobacterium aerolatum</name>
    <dbReference type="NCBI Taxonomy" id="418708"/>
    <lineage>
        <taxon>Bacteria</taxon>
        <taxon>Pseudomonadati</taxon>
        <taxon>Pseudomonadota</taxon>
        <taxon>Alphaproteobacteria</taxon>
        <taxon>Hyphomicrobiales</taxon>
        <taxon>Methylobacteriaceae</taxon>
        <taxon>Methylobacterium</taxon>
    </lineage>
</organism>
<dbReference type="Proteomes" id="UP001231124">
    <property type="component" value="Unassembled WGS sequence"/>
</dbReference>
<keyword evidence="2" id="KW-0472">Membrane</keyword>
<evidence type="ECO:0000313" key="3">
    <source>
        <dbReference type="EMBL" id="MDQ0448180.1"/>
    </source>
</evidence>